<proteinExistence type="predicted"/>
<name>A0A8J2LKQ1_9HEXA</name>
<dbReference type="EMBL" id="CAJVCH010534359">
    <property type="protein sequence ID" value="CAG7824899.1"/>
    <property type="molecule type" value="Genomic_DNA"/>
</dbReference>
<keyword evidence="2" id="KW-1185">Reference proteome</keyword>
<dbReference type="AlphaFoldDB" id="A0A8J2LKQ1"/>
<comment type="caution">
    <text evidence="1">The sequence shown here is derived from an EMBL/GenBank/DDBJ whole genome shotgun (WGS) entry which is preliminary data.</text>
</comment>
<gene>
    <name evidence="1" type="ORF">AFUS01_LOCUS35032</name>
</gene>
<reference evidence="1" key="1">
    <citation type="submission" date="2021-06" db="EMBL/GenBank/DDBJ databases">
        <authorList>
            <person name="Hodson N. C."/>
            <person name="Mongue J. A."/>
            <person name="Jaron S. K."/>
        </authorList>
    </citation>
    <scope>NUCLEOTIDE SEQUENCE</scope>
</reference>
<feature type="non-terminal residue" evidence="1">
    <location>
        <position position="1"/>
    </location>
</feature>
<sequence length="55" mass="6067">SSSGVSQGVSQIGVFLDSDKFVGLNEDTFSYIDRVFTFRVGTTVQKHLLQQKIVS</sequence>
<protein>
    <submittedName>
        <fullName evidence="1">Uncharacterized protein</fullName>
    </submittedName>
</protein>
<evidence type="ECO:0000313" key="2">
    <source>
        <dbReference type="Proteomes" id="UP000708208"/>
    </source>
</evidence>
<evidence type="ECO:0000313" key="1">
    <source>
        <dbReference type="EMBL" id="CAG7824899.1"/>
    </source>
</evidence>
<organism evidence="1 2">
    <name type="scientific">Allacma fusca</name>
    <dbReference type="NCBI Taxonomy" id="39272"/>
    <lineage>
        <taxon>Eukaryota</taxon>
        <taxon>Metazoa</taxon>
        <taxon>Ecdysozoa</taxon>
        <taxon>Arthropoda</taxon>
        <taxon>Hexapoda</taxon>
        <taxon>Collembola</taxon>
        <taxon>Symphypleona</taxon>
        <taxon>Sminthuridae</taxon>
        <taxon>Allacma</taxon>
    </lineage>
</organism>
<dbReference type="Proteomes" id="UP000708208">
    <property type="component" value="Unassembled WGS sequence"/>
</dbReference>
<accession>A0A8J2LKQ1</accession>